<dbReference type="Gene3D" id="3.40.50.12780">
    <property type="entry name" value="N-terminal domain of ligase-like"/>
    <property type="match status" value="1"/>
</dbReference>
<evidence type="ECO:0000313" key="5">
    <source>
        <dbReference type="Proteomes" id="UP000028302"/>
    </source>
</evidence>
<evidence type="ECO:0000256" key="2">
    <source>
        <dbReference type="ARBA" id="ARBA00022598"/>
    </source>
</evidence>
<evidence type="ECO:0000256" key="1">
    <source>
        <dbReference type="ARBA" id="ARBA00006432"/>
    </source>
</evidence>
<dbReference type="OrthoDB" id="9757559at2"/>
<dbReference type="InterPro" id="IPR000873">
    <property type="entry name" value="AMP-dep_synth/lig_dom"/>
</dbReference>
<sequence length="595" mass="65202">MIKPTPTEHWLSMRRADFATLGDALDYAGEGETGFNFYTGRGELSDVLSYADLRERARDTAQRLMSLNLDEGARVALVADTVPGFMVCFFACQYAGYVPVPLPVIVGLGSRDAYTRQLRSLLQGCDADVALAPEAFMSFLESAAEGMTLSYIGSYDSLDDLAPAEGDLPPQDVTRTAYLQYTSGSTQFPRGVVISQAQVMQNLSSILELGVQMRADDRLVSWLPLYHDMGLVGFMLAALTSQRSVDYLATRDFAMRPRQWLSLISRNRGTISFSPSFGYELCARRIRHNADDFDLSSWRIAGAGAETIRPDSLARFADTLAPGKFDRRAFVACYGMAECSLAISFAPLDQGLAVDYVDAESLAETGVAKPADADSSERAARFVECGEVLPEYDFEIRGDDGRILDEREVGTVHVRGPSVMSGYFERPEESARVLSEDGWLNTGDLGYRIGRRIVITGRAKDLIIVNGRNIWPQDLEWLAESQPELRPGDALAFAAPSESGSDGAVLVIQCRVRDGAAREELIKRLEGLMRRECGVECLVEAVAPHTLPRTSSGKLSRAGARRDYIQRLTEQLQRRQSAAASAGEAAVVESDRQAG</sequence>
<dbReference type="Pfam" id="PF00501">
    <property type="entry name" value="AMP-binding"/>
    <property type="match status" value="1"/>
</dbReference>
<dbReference type="NCBIfam" id="NF006624">
    <property type="entry name" value="PRK09192.1"/>
    <property type="match status" value="1"/>
</dbReference>
<dbReference type="Gene3D" id="3.30.300.30">
    <property type="match status" value="1"/>
</dbReference>
<keyword evidence="5" id="KW-1185">Reference proteome</keyword>
<dbReference type="GO" id="GO:0005886">
    <property type="term" value="C:plasma membrane"/>
    <property type="evidence" value="ECO:0007669"/>
    <property type="project" value="TreeGrafter"/>
</dbReference>
<dbReference type="InterPro" id="IPR042099">
    <property type="entry name" value="ANL_N_sf"/>
</dbReference>
<dbReference type="GO" id="GO:0070566">
    <property type="term" value="F:adenylyltransferase activity"/>
    <property type="evidence" value="ECO:0007669"/>
    <property type="project" value="TreeGrafter"/>
</dbReference>
<dbReference type="AlphaFoldDB" id="A0A084IP59"/>
<proteinExistence type="inferred from homology"/>
<accession>A0A084IP59</accession>
<comment type="caution">
    <text evidence="4">The sequence shown here is derived from an EMBL/GenBank/DDBJ whole genome shotgun (WGS) entry which is preliminary data.</text>
</comment>
<dbReference type="STRING" id="1304275.C41B8_04656"/>
<dbReference type="Proteomes" id="UP000028302">
    <property type="component" value="Unassembled WGS sequence"/>
</dbReference>
<dbReference type="EMBL" id="APNK01000004">
    <property type="protein sequence ID" value="KEZ78493.1"/>
    <property type="molecule type" value="Genomic_DNA"/>
</dbReference>
<reference evidence="4 5" key="1">
    <citation type="submission" date="2013-03" db="EMBL/GenBank/DDBJ databases">
        <title>Salinisphaera hydrothermalis C41B8 Genome Sequencing.</title>
        <authorList>
            <person name="Li C."/>
            <person name="Lai Q."/>
            <person name="Shao Z."/>
        </authorList>
    </citation>
    <scope>NUCLEOTIDE SEQUENCE [LARGE SCALE GENOMIC DNA]</scope>
    <source>
        <strain evidence="4 5">C41B8</strain>
    </source>
</reference>
<dbReference type="InterPro" id="IPR040097">
    <property type="entry name" value="FAAL/FAAC"/>
</dbReference>
<dbReference type="RefSeq" id="WP_051883073.1">
    <property type="nucleotide sequence ID" value="NZ_APNK01000004.1"/>
</dbReference>
<name>A0A084IP59_SALHC</name>
<comment type="similarity">
    <text evidence="1">Belongs to the ATP-dependent AMP-binding enzyme family.</text>
</comment>
<dbReference type="GO" id="GO:0006633">
    <property type="term" value="P:fatty acid biosynthetic process"/>
    <property type="evidence" value="ECO:0007669"/>
    <property type="project" value="TreeGrafter"/>
</dbReference>
<evidence type="ECO:0000313" key="4">
    <source>
        <dbReference type="EMBL" id="KEZ78493.1"/>
    </source>
</evidence>
<feature type="domain" description="AMP-dependent synthetase/ligase" evidence="3">
    <location>
        <begin position="48"/>
        <end position="424"/>
    </location>
</feature>
<dbReference type="eggNOG" id="COG0318">
    <property type="taxonomic scope" value="Bacteria"/>
</dbReference>
<dbReference type="CDD" id="cd05931">
    <property type="entry name" value="FAAL"/>
    <property type="match status" value="1"/>
</dbReference>
<protein>
    <submittedName>
        <fullName evidence="4">AMP-dependent synthetase and ligase</fullName>
    </submittedName>
</protein>
<dbReference type="InterPro" id="IPR045851">
    <property type="entry name" value="AMP-bd_C_sf"/>
</dbReference>
<keyword evidence="2 4" id="KW-0436">Ligase</keyword>
<dbReference type="GO" id="GO:0016874">
    <property type="term" value="F:ligase activity"/>
    <property type="evidence" value="ECO:0007669"/>
    <property type="project" value="UniProtKB-KW"/>
</dbReference>
<dbReference type="PANTHER" id="PTHR22754:SF32">
    <property type="entry name" value="DISCO-INTERACTING PROTEIN 2"/>
    <property type="match status" value="1"/>
</dbReference>
<organism evidence="4 5">
    <name type="scientific">Salinisphaera hydrothermalis (strain C41B8)</name>
    <dbReference type="NCBI Taxonomy" id="1304275"/>
    <lineage>
        <taxon>Bacteria</taxon>
        <taxon>Pseudomonadati</taxon>
        <taxon>Pseudomonadota</taxon>
        <taxon>Gammaproteobacteria</taxon>
        <taxon>Salinisphaerales</taxon>
        <taxon>Salinisphaeraceae</taxon>
        <taxon>Salinisphaera</taxon>
    </lineage>
</organism>
<dbReference type="PATRIC" id="fig|1304275.5.peg.954"/>
<dbReference type="PANTHER" id="PTHR22754">
    <property type="entry name" value="DISCO-INTERACTING PROTEIN 2 DIP2 -RELATED"/>
    <property type="match status" value="1"/>
</dbReference>
<gene>
    <name evidence="4" type="ORF">C41B8_04656</name>
</gene>
<dbReference type="SUPFAM" id="SSF56801">
    <property type="entry name" value="Acetyl-CoA synthetase-like"/>
    <property type="match status" value="1"/>
</dbReference>
<evidence type="ECO:0000259" key="3">
    <source>
        <dbReference type="Pfam" id="PF00501"/>
    </source>
</evidence>